<sequence length="122" mass="13054">MRVRCVPVRSLARSAGEPDASLSGLVQNKVNNHFGLVNIAPATPLLLARNLPHTAPGTALGTSLIEKIGDAGSGRSRGREGMGDPVAASLNCDFRNLVEFQMILERKQYSKLVAAQTVLFQK</sequence>
<proteinExistence type="predicted"/>
<dbReference type="EMBL" id="CAAGRJ010029393">
    <property type="protein sequence ID" value="VFV40702.1"/>
    <property type="molecule type" value="Genomic_DNA"/>
</dbReference>
<evidence type="ECO:0000313" key="2">
    <source>
        <dbReference type="Proteomes" id="UP000386466"/>
    </source>
</evidence>
<evidence type="ECO:0000313" key="1">
    <source>
        <dbReference type="EMBL" id="VFV40702.1"/>
    </source>
</evidence>
<dbReference type="AlphaFoldDB" id="A0A485PEI7"/>
<accession>A0A485PEI7</accession>
<reference evidence="1 2" key="1">
    <citation type="submission" date="2019-01" db="EMBL/GenBank/DDBJ databases">
        <authorList>
            <person name="Alioto T."/>
            <person name="Alioto T."/>
        </authorList>
    </citation>
    <scope>NUCLEOTIDE SEQUENCE [LARGE SCALE GENOMIC DNA]</scope>
</reference>
<organism evidence="1 2">
    <name type="scientific">Lynx pardinus</name>
    <name type="common">Iberian lynx</name>
    <name type="synonym">Felis pardina</name>
    <dbReference type="NCBI Taxonomy" id="191816"/>
    <lineage>
        <taxon>Eukaryota</taxon>
        <taxon>Metazoa</taxon>
        <taxon>Chordata</taxon>
        <taxon>Craniata</taxon>
        <taxon>Vertebrata</taxon>
        <taxon>Euteleostomi</taxon>
        <taxon>Mammalia</taxon>
        <taxon>Eutheria</taxon>
        <taxon>Laurasiatheria</taxon>
        <taxon>Carnivora</taxon>
        <taxon>Feliformia</taxon>
        <taxon>Felidae</taxon>
        <taxon>Felinae</taxon>
        <taxon>Lynx</taxon>
    </lineage>
</organism>
<name>A0A485PEI7_LYNPA</name>
<dbReference type="Proteomes" id="UP000386466">
    <property type="component" value="Unassembled WGS sequence"/>
</dbReference>
<gene>
    <name evidence="1" type="ORF">LYPA_23C019045</name>
</gene>
<keyword evidence="2" id="KW-1185">Reference proteome</keyword>
<protein>
    <submittedName>
        <fullName evidence="1">Uncharacterized protein</fullName>
    </submittedName>
</protein>